<reference evidence="4 5" key="1">
    <citation type="submission" date="2019-12" db="EMBL/GenBank/DDBJ databases">
        <authorList>
            <person name="Zhang Y.-J."/>
        </authorList>
    </citation>
    <scope>NUCLEOTIDE SEQUENCE [LARGE SCALE GENOMIC DNA]</scope>
    <source>
        <strain evidence="4 5">CY05</strain>
    </source>
</reference>
<dbReference type="SUPFAM" id="SSF50475">
    <property type="entry name" value="FMN-binding split barrel"/>
    <property type="match status" value="1"/>
</dbReference>
<dbReference type="Gene3D" id="3.10.20.30">
    <property type="match status" value="1"/>
</dbReference>
<comment type="caution">
    <text evidence="4">The sequence shown here is derived from an EMBL/GenBank/DDBJ whole genome shotgun (WGS) entry which is preliminary data.</text>
</comment>
<dbReference type="InterPro" id="IPR017938">
    <property type="entry name" value="Riboflavin_synthase-like_b-brl"/>
</dbReference>
<dbReference type="InterPro" id="IPR012349">
    <property type="entry name" value="Split_barrel_FMN-bd"/>
</dbReference>
<dbReference type="RefSeq" id="WP_157023322.1">
    <property type="nucleotide sequence ID" value="NZ_WQLV01000008.1"/>
</dbReference>
<evidence type="ECO:0000259" key="2">
    <source>
        <dbReference type="PROSITE" id="PS51085"/>
    </source>
</evidence>
<dbReference type="InterPro" id="IPR017927">
    <property type="entry name" value="FAD-bd_FR_type"/>
</dbReference>
<dbReference type="Pfam" id="PF00970">
    <property type="entry name" value="FAD_binding_6"/>
    <property type="match status" value="1"/>
</dbReference>
<dbReference type="InterPro" id="IPR001041">
    <property type="entry name" value="2Fe-2S_ferredoxin-type"/>
</dbReference>
<dbReference type="AlphaFoldDB" id="A0A6L6WH70"/>
<feature type="region of interest" description="Disordered" evidence="1">
    <location>
        <begin position="1"/>
        <end position="24"/>
    </location>
</feature>
<dbReference type="GO" id="GO:0016491">
    <property type="term" value="F:oxidoreductase activity"/>
    <property type="evidence" value="ECO:0007669"/>
    <property type="project" value="InterPro"/>
</dbReference>
<evidence type="ECO:0000256" key="1">
    <source>
        <dbReference type="SAM" id="MobiDB-lite"/>
    </source>
</evidence>
<dbReference type="InterPro" id="IPR036010">
    <property type="entry name" value="2Fe-2S_ferredoxin-like_sf"/>
</dbReference>
<dbReference type="PANTHER" id="PTHR42815:SF2">
    <property type="entry name" value="FAD-BINDING, PUTATIVE (AFU_ORTHOLOGUE AFUA_6G07600)-RELATED"/>
    <property type="match status" value="1"/>
</dbReference>
<dbReference type="PROSITE" id="PS00197">
    <property type="entry name" value="2FE2S_FER_1"/>
    <property type="match status" value="1"/>
</dbReference>
<dbReference type="SUPFAM" id="SSF54292">
    <property type="entry name" value="2Fe-2S ferredoxin-like"/>
    <property type="match status" value="1"/>
</dbReference>
<dbReference type="CDD" id="cd00207">
    <property type="entry name" value="fer2"/>
    <property type="match status" value="1"/>
</dbReference>
<dbReference type="InterPro" id="IPR006058">
    <property type="entry name" value="2Fe2S_fd_BS"/>
</dbReference>
<keyword evidence="5" id="KW-1185">Reference proteome</keyword>
<name>A0A6L6WH70_9RHOB</name>
<dbReference type="PROSITE" id="PS51085">
    <property type="entry name" value="2FE2S_FER_2"/>
    <property type="match status" value="1"/>
</dbReference>
<gene>
    <name evidence="4" type="ORF">GO984_14605</name>
</gene>
<dbReference type="Proteomes" id="UP000478892">
    <property type="component" value="Unassembled WGS sequence"/>
</dbReference>
<proteinExistence type="predicted"/>
<evidence type="ECO:0000313" key="4">
    <source>
        <dbReference type="EMBL" id="MVO17044.1"/>
    </source>
</evidence>
<dbReference type="PANTHER" id="PTHR42815">
    <property type="entry name" value="FAD-BINDING, PUTATIVE (AFU_ORTHOLOGUE AFUA_6G07600)-RELATED"/>
    <property type="match status" value="1"/>
</dbReference>
<dbReference type="InterPro" id="IPR012675">
    <property type="entry name" value="Beta-grasp_dom_sf"/>
</dbReference>
<dbReference type="SUPFAM" id="SSF63380">
    <property type="entry name" value="Riboflavin synthase domain-like"/>
    <property type="match status" value="1"/>
</dbReference>
<dbReference type="InterPro" id="IPR039261">
    <property type="entry name" value="FNR_nucleotide-bd"/>
</dbReference>
<dbReference type="Gene3D" id="2.30.110.10">
    <property type="entry name" value="Electron Transport, Fmn-binding Protein, Chain A"/>
    <property type="match status" value="1"/>
</dbReference>
<dbReference type="Gene3D" id="3.40.50.80">
    <property type="entry name" value="Nucleotide-binding domain of ferredoxin-NADP reductase (FNR) module"/>
    <property type="match status" value="1"/>
</dbReference>
<dbReference type="InterPro" id="IPR001433">
    <property type="entry name" value="OxRdtase_FAD/NAD-bd"/>
</dbReference>
<dbReference type="Pfam" id="PF00175">
    <property type="entry name" value="NAD_binding_1"/>
    <property type="match status" value="1"/>
</dbReference>
<dbReference type="EMBL" id="WQLV01000008">
    <property type="protein sequence ID" value="MVO17044.1"/>
    <property type="molecule type" value="Genomic_DNA"/>
</dbReference>
<feature type="domain" description="2Fe-2S ferredoxin-type" evidence="2">
    <location>
        <begin position="604"/>
        <end position="689"/>
    </location>
</feature>
<dbReference type="SUPFAM" id="SSF52343">
    <property type="entry name" value="Ferredoxin reductase-like, C-terminal NADP-linked domain"/>
    <property type="match status" value="1"/>
</dbReference>
<feature type="domain" description="FAD-binding FR-type" evidence="3">
    <location>
        <begin position="335"/>
        <end position="439"/>
    </location>
</feature>
<dbReference type="Gene3D" id="2.40.30.10">
    <property type="entry name" value="Translation factors"/>
    <property type="match status" value="1"/>
</dbReference>
<dbReference type="CDD" id="cd06184">
    <property type="entry name" value="flavohem_like_fad_nad_binding"/>
    <property type="match status" value="1"/>
</dbReference>
<dbReference type="Pfam" id="PF00111">
    <property type="entry name" value="Fer2"/>
    <property type="match status" value="1"/>
</dbReference>
<feature type="compositionally biased region" description="Basic and acidic residues" evidence="1">
    <location>
        <begin position="15"/>
        <end position="24"/>
    </location>
</feature>
<dbReference type="InterPro" id="IPR008333">
    <property type="entry name" value="Cbr1-like_FAD-bd_dom"/>
</dbReference>
<evidence type="ECO:0000259" key="3">
    <source>
        <dbReference type="PROSITE" id="PS51384"/>
    </source>
</evidence>
<evidence type="ECO:0000313" key="5">
    <source>
        <dbReference type="Proteomes" id="UP000478892"/>
    </source>
</evidence>
<dbReference type="GO" id="GO:0051537">
    <property type="term" value="F:2 iron, 2 sulfur cluster binding"/>
    <property type="evidence" value="ECO:0007669"/>
    <property type="project" value="InterPro"/>
</dbReference>
<organism evidence="4 5">
    <name type="scientific">Parasedimentitalea huanghaiensis</name>
    <dbReference type="NCBI Taxonomy" id="2682100"/>
    <lineage>
        <taxon>Bacteria</taxon>
        <taxon>Pseudomonadati</taxon>
        <taxon>Pseudomonadota</taxon>
        <taxon>Alphaproteobacteria</taxon>
        <taxon>Rhodobacterales</taxon>
        <taxon>Paracoccaceae</taxon>
        <taxon>Parasedimentitalea</taxon>
    </lineage>
</organism>
<accession>A0A6L6WH70</accession>
<protein>
    <submittedName>
        <fullName evidence="4">2Fe-2S iron-sulfur cluster binding domain-containing protein</fullName>
    </submittedName>
</protein>
<dbReference type="PROSITE" id="PS51384">
    <property type="entry name" value="FAD_FR"/>
    <property type="match status" value="1"/>
</dbReference>
<dbReference type="PRINTS" id="PR00410">
    <property type="entry name" value="PHEHYDRXLASE"/>
</dbReference>
<sequence>MTDQAPFPQSPFHAGEQEAQDRVGKRASMEAFGKVAIRPFMPDQHRVFFEHLPFVVLGSVDEKGWPWASILTGGNGFIRSPNSKRLDLAARPAPGDPLQTSLKTGAPIGLLGIEIPTRRRNRMNAQVMEKTDGGFSLGVMQSFGNCPQYIQTRDIEFIRDPSAPAEQAAPVRFTELDQAAIDFIEGSDTFFVSSYISPANGLTAEGVDVSHRGGRAGFVKVDGNTLTIPDYSGNNFFNTIGNFLVNPKAGLIFPDFETGDLLMLTGTVELLWEDHPEVIAFKGAERGWRFTLDHGMRLSDALPFRAQFGEWSPNSLMADDWATSDARAKAEEQRNTWRTLRVAKIEDESSVIRSFYLEATDDQPLLSYEAGQFLTIRVHPDGTGPQVRTYTLSSAPADPAYRISVKREPGGIVSKHLHDNLSVGDTIEIKAPKGAFYIDPLEKRPAVLLAGGVGITPMMAMTRHVLNEGVRKRYLRPLTVFHAAQTTEQRAFAQEFRAAEAEANGKIRYVSVIGHPTEAEVAGEDFAASGRIDADTLRAYLVLDDYDFFLCGPSSFMQAMYDLLHDLGVADARIFAESFGPAVLNRRIDAQEQLPTQTPEAEMAVVKFEKSGFEQQWETGDGTLLETAEAHGLTPDFSCRAGSCGSCAVKKLSGEVAYRTSPTANIGTDDVLICCAVPAQGSSTLVLDL</sequence>